<dbReference type="PANTHER" id="PTHR30003">
    <property type="entry name" value="L-LACTATE PERMEASE"/>
    <property type="match status" value="1"/>
</dbReference>
<feature type="transmembrane region" description="Helical" evidence="8">
    <location>
        <begin position="451"/>
        <end position="472"/>
    </location>
</feature>
<name>A0A561CX03_9BACI</name>
<feature type="transmembrane region" description="Helical" evidence="8">
    <location>
        <begin position="12"/>
        <end position="31"/>
    </location>
</feature>
<feature type="transmembrane region" description="Helical" evidence="8">
    <location>
        <begin position="225"/>
        <end position="243"/>
    </location>
</feature>
<feature type="transmembrane region" description="Helical" evidence="8">
    <location>
        <begin position="156"/>
        <end position="178"/>
    </location>
</feature>
<organism evidence="9 10">
    <name type="scientific">Neobacillus bataviensis</name>
    <dbReference type="NCBI Taxonomy" id="220685"/>
    <lineage>
        <taxon>Bacteria</taxon>
        <taxon>Bacillati</taxon>
        <taxon>Bacillota</taxon>
        <taxon>Bacilli</taxon>
        <taxon>Bacillales</taxon>
        <taxon>Bacillaceae</taxon>
        <taxon>Neobacillus</taxon>
    </lineage>
</organism>
<feature type="transmembrane region" description="Helical" evidence="8">
    <location>
        <begin position="347"/>
        <end position="367"/>
    </location>
</feature>
<evidence type="ECO:0000313" key="9">
    <source>
        <dbReference type="EMBL" id="TWD95751.1"/>
    </source>
</evidence>
<keyword evidence="10" id="KW-1185">Reference proteome</keyword>
<dbReference type="GO" id="GO:0015295">
    <property type="term" value="F:solute:proton symporter activity"/>
    <property type="evidence" value="ECO:0007669"/>
    <property type="project" value="TreeGrafter"/>
</dbReference>
<feature type="transmembrane region" description="Helical" evidence="8">
    <location>
        <begin position="497"/>
        <end position="518"/>
    </location>
</feature>
<proteinExistence type="inferred from homology"/>
<dbReference type="GO" id="GO:0005886">
    <property type="term" value="C:plasma membrane"/>
    <property type="evidence" value="ECO:0007669"/>
    <property type="project" value="UniProtKB-SubCell"/>
</dbReference>
<dbReference type="GO" id="GO:0015129">
    <property type="term" value="F:lactate transmembrane transporter activity"/>
    <property type="evidence" value="ECO:0007669"/>
    <property type="project" value="UniProtKB-UniRule"/>
</dbReference>
<feature type="transmembrane region" description="Helical" evidence="8">
    <location>
        <begin position="278"/>
        <end position="298"/>
    </location>
</feature>
<reference evidence="9 10" key="1">
    <citation type="submission" date="2019-06" db="EMBL/GenBank/DDBJ databases">
        <title>Sorghum-associated microbial communities from plants grown in Nebraska, USA.</title>
        <authorList>
            <person name="Schachtman D."/>
        </authorList>
    </citation>
    <scope>NUCLEOTIDE SEQUENCE [LARGE SCALE GENOMIC DNA]</scope>
    <source>
        <strain evidence="9 10">2482</strain>
    </source>
</reference>
<feature type="transmembrane region" description="Helical" evidence="8">
    <location>
        <begin position="190"/>
        <end position="213"/>
    </location>
</feature>
<evidence type="ECO:0000256" key="4">
    <source>
        <dbReference type="ARBA" id="ARBA00022475"/>
    </source>
</evidence>
<comment type="caution">
    <text evidence="9">The sequence shown here is derived from an EMBL/GenBank/DDBJ whole genome shotgun (WGS) entry which is preliminary data.</text>
</comment>
<evidence type="ECO:0000256" key="1">
    <source>
        <dbReference type="ARBA" id="ARBA00004651"/>
    </source>
</evidence>
<feature type="transmembrane region" description="Helical" evidence="8">
    <location>
        <begin position="411"/>
        <end position="439"/>
    </location>
</feature>
<keyword evidence="3 8" id="KW-0813">Transport</keyword>
<dbReference type="PANTHER" id="PTHR30003:SF2">
    <property type="entry name" value="L-LACTATE PERMEASE"/>
    <property type="match status" value="1"/>
</dbReference>
<keyword evidence="6 8" id="KW-1133">Transmembrane helix</keyword>
<feature type="transmembrane region" description="Helical" evidence="8">
    <location>
        <begin position="38"/>
        <end position="56"/>
    </location>
</feature>
<sequence>MFVQTYTPIAPIGWSVLLSILPLFILCLLLVMGWLKPALTYGFALLLTAGLAGTVWKMPVSMITSTVFYGILFALFPLFYMIWSSIFLFRVADKCGYINRIKNTLKTAEEGIEWKVLLVGFGLTAFIDSTAGFLAPVAIVTALLVQLGVEPRKSALATLSSSAIPAVFGAVGVPVILLSKVTEQPLEETIRQVAFFDIIPALAAPLITCLATCGFQSTRKFFKRIFIGGCSYAAATLLSVLFISPYLGAIVGAAVYIVVIFLLGIKNGIFTEKLSPKIWLKSWWPFVLLTVFVSIWNIPSIQSVLGMAGKGWPIPFLDRMIMTEAPFGHDVISVSWKNNFLASPGTAIILASLFTALTSGMGLLNWIRMLFSSLRSVGMVAFNLSMISSVGFLMVYSGIAGTLAYPFGHLAAGYMVVAPLMGWLGTFLTGSNAASIALFGGMQAYAAKITGLPAVGIAACFAVAAVGGKMIAPQALEVAVKSSGMDSSSESKLLRKLIVFSLLVPCLSTVVIVMWKLFGTE</sequence>
<feature type="transmembrane region" description="Helical" evidence="8">
    <location>
        <begin position="133"/>
        <end position="149"/>
    </location>
</feature>
<evidence type="ECO:0000256" key="3">
    <source>
        <dbReference type="ARBA" id="ARBA00022448"/>
    </source>
</evidence>
<dbReference type="EMBL" id="VIVN01000012">
    <property type="protein sequence ID" value="TWD95751.1"/>
    <property type="molecule type" value="Genomic_DNA"/>
</dbReference>
<dbReference type="AlphaFoldDB" id="A0A561CX03"/>
<evidence type="ECO:0000256" key="5">
    <source>
        <dbReference type="ARBA" id="ARBA00022692"/>
    </source>
</evidence>
<evidence type="ECO:0000256" key="8">
    <source>
        <dbReference type="RuleBase" id="RU365092"/>
    </source>
</evidence>
<comment type="function">
    <text evidence="8">Uptake of L-lactate across the membrane. Can also transport D-lactate and glycolate.</text>
</comment>
<accession>A0A561CX03</accession>
<keyword evidence="4 8" id="KW-1003">Cell membrane</keyword>
<comment type="similarity">
    <text evidence="2 8">Belongs to the lactate permease family.</text>
</comment>
<feature type="transmembrane region" description="Helical" evidence="8">
    <location>
        <begin position="249"/>
        <end position="266"/>
    </location>
</feature>
<comment type="subcellular location">
    <subcellularLocation>
        <location evidence="1 8">Cell membrane</location>
        <topology evidence="1 8">Multi-pass membrane protein</topology>
    </subcellularLocation>
</comment>
<dbReference type="RefSeq" id="WP_144567170.1">
    <property type="nucleotide sequence ID" value="NZ_VIVN01000012.1"/>
</dbReference>
<evidence type="ECO:0000256" key="2">
    <source>
        <dbReference type="ARBA" id="ARBA00010100"/>
    </source>
</evidence>
<dbReference type="Pfam" id="PF02652">
    <property type="entry name" value="Lactate_perm"/>
    <property type="match status" value="1"/>
</dbReference>
<dbReference type="InterPro" id="IPR003804">
    <property type="entry name" value="Lactate_perm"/>
</dbReference>
<gene>
    <name evidence="9" type="ORF">FB550_112113</name>
</gene>
<keyword evidence="7 8" id="KW-0472">Membrane</keyword>
<evidence type="ECO:0000256" key="6">
    <source>
        <dbReference type="ARBA" id="ARBA00022989"/>
    </source>
</evidence>
<evidence type="ECO:0000313" key="10">
    <source>
        <dbReference type="Proteomes" id="UP000319671"/>
    </source>
</evidence>
<evidence type="ECO:0000256" key="7">
    <source>
        <dbReference type="ARBA" id="ARBA00023136"/>
    </source>
</evidence>
<feature type="transmembrane region" description="Helical" evidence="8">
    <location>
        <begin position="68"/>
        <end position="91"/>
    </location>
</feature>
<keyword evidence="5 8" id="KW-0812">Transmembrane</keyword>
<dbReference type="Proteomes" id="UP000319671">
    <property type="component" value="Unassembled WGS sequence"/>
</dbReference>
<feature type="transmembrane region" description="Helical" evidence="8">
    <location>
        <begin position="379"/>
        <end position="399"/>
    </location>
</feature>
<protein>
    <recommendedName>
        <fullName evidence="8">L-lactate permease</fullName>
    </recommendedName>
</protein>